<dbReference type="OrthoDB" id="2340043at2"/>
<dbReference type="Proteomes" id="UP000198741">
    <property type="component" value="Chromosome I"/>
</dbReference>
<dbReference type="SUPFAM" id="SSF56219">
    <property type="entry name" value="DNase I-like"/>
    <property type="match status" value="1"/>
</dbReference>
<dbReference type="InterPro" id="IPR005135">
    <property type="entry name" value="Endo/exonuclease/phosphatase"/>
</dbReference>
<dbReference type="STRING" id="1090615.SAMN04515671_1470"/>
<sequence length="331" mass="34668">MTRFRWLGWVLVTPGLAGAVALLDPRWFGLSTTPIFLHLIAFRALLGAVLLGAALIAALTLLLPPRRPASRPWIRRVTTAVLAVTGLSQFGVVVSRGWAGGDDPGTAALVVIEFNTYDVHTTAAQIAGLVRGQGATVVALPETMRATAQATADLLAAGGRHFQVFSTTADSPWPIADTSLLISDELGRYRQLPATGELVGIVRAVPIDGAGPTLVAVHPPAPGRVIGFDQWAVHARNAANQCIASVGAVVAGDFNATVDHAPLTDLGRCADAASSVGRGAEGTWPSDYPAGFTAPIDHVLFDTGRYRSLRTRTERVGGSDHRALIAWLGAS</sequence>
<keyword evidence="3" id="KW-0255">Endonuclease</keyword>
<dbReference type="AlphaFoldDB" id="A0A1H0KY71"/>
<dbReference type="GO" id="GO:0004519">
    <property type="term" value="F:endonuclease activity"/>
    <property type="evidence" value="ECO:0007669"/>
    <property type="project" value="UniProtKB-KW"/>
</dbReference>
<keyword evidence="3" id="KW-0269">Exonuclease</keyword>
<keyword evidence="3" id="KW-0540">Nuclease</keyword>
<name>A0A1H0KY71_9ACTN</name>
<evidence type="ECO:0000259" key="2">
    <source>
        <dbReference type="Pfam" id="PF03372"/>
    </source>
</evidence>
<reference evidence="3 4" key="1">
    <citation type="submission" date="2016-10" db="EMBL/GenBank/DDBJ databases">
        <authorList>
            <person name="de Groot N.N."/>
        </authorList>
    </citation>
    <scope>NUCLEOTIDE SEQUENCE [LARGE SCALE GENOMIC DNA]</scope>
    <source>
        <strain evidence="4">P4-7,KCTC 19426,CECT 7604</strain>
    </source>
</reference>
<keyword evidence="1" id="KW-0472">Membrane</keyword>
<keyword evidence="1" id="KW-0812">Transmembrane</keyword>
<dbReference type="Pfam" id="PF03372">
    <property type="entry name" value="Exo_endo_phos"/>
    <property type="match status" value="1"/>
</dbReference>
<accession>A0A1H0KY71</accession>
<dbReference type="RefSeq" id="WP_157695260.1">
    <property type="nucleotide sequence ID" value="NZ_LT629710.1"/>
</dbReference>
<keyword evidence="1" id="KW-1133">Transmembrane helix</keyword>
<gene>
    <name evidence="3" type="ORF">SAMN04515671_1470</name>
</gene>
<dbReference type="GO" id="GO:0004527">
    <property type="term" value="F:exonuclease activity"/>
    <property type="evidence" value="ECO:0007669"/>
    <property type="project" value="UniProtKB-KW"/>
</dbReference>
<organism evidence="3 4">
    <name type="scientific">Nakamurella panacisegetis</name>
    <dbReference type="NCBI Taxonomy" id="1090615"/>
    <lineage>
        <taxon>Bacteria</taxon>
        <taxon>Bacillati</taxon>
        <taxon>Actinomycetota</taxon>
        <taxon>Actinomycetes</taxon>
        <taxon>Nakamurellales</taxon>
        <taxon>Nakamurellaceae</taxon>
        <taxon>Nakamurella</taxon>
    </lineage>
</organism>
<keyword evidence="3" id="KW-0378">Hydrolase</keyword>
<evidence type="ECO:0000256" key="1">
    <source>
        <dbReference type="SAM" id="Phobius"/>
    </source>
</evidence>
<proteinExistence type="predicted"/>
<evidence type="ECO:0000313" key="3">
    <source>
        <dbReference type="EMBL" id="SDO60711.1"/>
    </source>
</evidence>
<evidence type="ECO:0000313" key="4">
    <source>
        <dbReference type="Proteomes" id="UP000198741"/>
    </source>
</evidence>
<protein>
    <submittedName>
        <fullName evidence="3">Uncharacterized conserved protein YafD, endonuclease/exonuclease/phosphatase (EEP) superfamily</fullName>
    </submittedName>
</protein>
<feature type="transmembrane region" description="Helical" evidence="1">
    <location>
        <begin position="35"/>
        <end position="63"/>
    </location>
</feature>
<feature type="domain" description="Endonuclease/exonuclease/phosphatase" evidence="2">
    <location>
        <begin position="121"/>
        <end position="321"/>
    </location>
</feature>
<dbReference type="Gene3D" id="3.60.10.10">
    <property type="entry name" value="Endonuclease/exonuclease/phosphatase"/>
    <property type="match status" value="1"/>
</dbReference>
<dbReference type="EMBL" id="LT629710">
    <property type="protein sequence ID" value="SDO60711.1"/>
    <property type="molecule type" value="Genomic_DNA"/>
</dbReference>
<keyword evidence="4" id="KW-1185">Reference proteome</keyword>
<dbReference type="InterPro" id="IPR036691">
    <property type="entry name" value="Endo/exonu/phosph_ase_sf"/>
</dbReference>